<sequence>MAASIPPSPTSTADRPAAEPRARVMLVDDEAMVVRVVARLLERAGYQVRVFLDPSRALEAILASPAAFDLLLTDMTMPAMTGIELATEAARAGSTMPVVLLSGWVDTEAEQAARAAGIARILSKPVQVNDLVDVVAELTESTRH</sequence>
<protein>
    <submittedName>
        <fullName evidence="5">Response regulator</fullName>
    </submittedName>
</protein>
<feature type="domain" description="Response regulatory" evidence="4">
    <location>
        <begin position="23"/>
        <end position="139"/>
    </location>
</feature>
<comment type="caution">
    <text evidence="5">The sequence shown here is derived from an EMBL/GenBank/DDBJ whole genome shotgun (WGS) entry which is preliminary data.</text>
</comment>
<keyword evidence="1 3" id="KW-0597">Phosphoprotein</keyword>
<dbReference type="InterPro" id="IPR050595">
    <property type="entry name" value="Bact_response_regulator"/>
</dbReference>
<dbReference type="Proteomes" id="UP001484239">
    <property type="component" value="Unassembled WGS sequence"/>
</dbReference>
<dbReference type="InterPro" id="IPR011006">
    <property type="entry name" value="CheY-like_superfamily"/>
</dbReference>
<evidence type="ECO:0000259" key="4">
    <source>
        <dbReference type="PROSITE" id="PS50110"/>
    </source>
</evidence>
<keyword evidence="6" id="KW-1185">Reference proteome</keyword>
<dbReference type="PANTHER" id="PTHR44591">
    <property type="entry name" value="STRESS RESPONSE REGULATOR PROTEIN 1"/>
    <property type="match status" value="1"/>
</dbReference>
<keyword evidence="2" id="KW-0902">Two-component regulatory system</keyword>
<dbReference type="InterPro" id="IPR001789">
    <property type="entry name" value="Sig_transdc_resp-reg_receiver"/>
</dbReference>
<evidence type="ECO:0000313" key="5">
    <source>
        <dbReference type="EMBL" id="MEK9501657.1"/>
    </source>
</evidence>
<dbReference type="SMART" id="SM00448">
    <property type="entry name" value="REC"/>
    <property type="match status" value="1"/>
</dbReference>
<evidence type="ECO:0000256" key="2">
    <source>
        <dbReference type="ARBA" id="ARBA00023012"/>
    </source>
</evidence>
<evidence type="ECO:0000256" key="3">
    <source>
        <dbReference type="PROSITE-ProRule" id="PRU00169"/>
    </source>
</evidence>
<dbReference type="EMBL" id="JBBHLI010000006">
    <property type="protein sequence ID" value="MEK9501657.1"/>
    <property type="molecule type" value="Genomic_DNA"/>
</dbReference>
<organism evidence="5 6">
    <name type="scientific">Gaopeijia maritima</name>
    <dbReference type="NCBI Taxonomy" id="3119007"/>
    <lineage>
        <taxon>Bacteria</taxon>
        <taxon>Pseudomonadati</taxon>
        <taxon>Gemmatimonadota</taxon>
        <taxon>Longimicrobiia</taxon>
        <taxon>Gaopeijiales</taxon>
        <taxon>Gaopeijiaceae</taxon>
        <taxon>Gaopeijia</taxon>
    </lineage>
</organism>
<name>A0ABU9EA87_9BACT</name>
<reference evidence="5 6" key="1">
    <citation type="submission" date="2024-02" db="EMBL/GenBank/DDBJ databases">
        <title>A novel Gemmatimonadota bacterium.</title>
        <authorList>
            <person name="Du Z.-J."/>
            <person name="Ye Y.-Q."/>
        </authorList>
    </citation>
    <scope>NUCLEOTIDE SEQUENCE [LARGE SCALE GENOMIC DNA]</scope>
    <source>
        <strain evidence="5 6">DH-20</strain>
    </source>
</reference>
<dbReference type="RefSeq" id="WP_405281317.1">
    <property type="nucleotide sequence ID" value="NZ_CP144380.1"/>
</dbReference>
<dbReference type="Gene3D" id="3.40.50.2300">
    <property type="match status" value="1"/>
</dbReference>
<dbReference type="CDD" id="cd00156">
    <property type="entry name" value="REC"/>
    <property type="match status" value="1"/>
</dbReference>
<feature type="modified residue" description="4-aspartylphosphate" evidence="3">
    <location>
        <position position="74"/>
    </location>
</feature>
<evidence type="ECO:0000256" key="1">
    <source>
        <dbReference type="ARBA" id="ARBA00022553"/>
    </source>
</evidence>
<accession>A0ABU9EA87</accession>
<dbReference type="PROSITE" id="PS50110">
    <property type="entry name" value="RESPONSE_REGULATORY"/>
    <property type="match status" value="1"/>
</dbReference>
<dbReference type="SUPFAM" id="SSF52172">
    <property type="entry name" value="CheY-like"/>
    <property type="match status" value="1"/>
</dbReference>
<dbReference type="Pfam" id="PF00072">
    <property type="entry name" value="Response_reg"/>
    <property type="match status" value="1"/>
</dbReference>
<proteinExistence type="predicted"/>
<dbReference type="PANTHER" id="PTHR44591:SF14">
    <property type="entry name" value="PROTEIN PILG"/>
    <property type="match status" value="1"/>
</dbReference>
<gene>
    <name evidence="5" type="ORF">WI372_11760</name>
</gene>
<evidence type="ECO:0000313" key="6">
    <source>
        <dbReference type="Proteomes" id="UP001484239"/>
    </source>
</evidence>